<keyword evidence="2" id="KW-1185">Reference proteome</keyword>
<dbReference type="Pfam" id="PF13318">
    <property type="entry name" value="AtzG-like"/>
    <property type="match status" value="1"/>
</dbReference>
<dbReference type="OrthoDB" id="6907228at2"/>
<evidence type="ECO:0000313" key="2">
    <source>
        <dbReference type="Proteomes" id="UP000192769"/>
    </source>
</evidence>
<name>A0A1V9DBK6_9GAMM</name>
<protein>
    <submittedName>
        <fullName evidence="1">DUF4089 domain-containing protein</fullName>
    </submittedName>
</protein>
<gene>
    <name evidence="1" type="ORF">B2J69_19185</name>
</gene>
<organism evidence="1 2">
    <name type="scientific">Pantoea latae</name>
    <dbReference type="NCBI Taxonomy" id="1964541"/>
    <lineage>
        <taxon>Bacteria</taxon>
        <taxon>Pseudomonadati</taxon>
        <taxon>Pseudomonadota</taxon>
        <taxon>Gammaproteobacteria</taxon>
        <taxon>Enterobacterales</taxon>
        <taxon>Erwiniaceae</taxon>
        <taxon>Pantoea</taxon>
    </lineage>
</organism>
<reference evidence="1 2" key="1">
    <citation type="submission" date="2017-02" db="EMBL/GenBank/DDBJ databases">
        <title>Whole genome shotgun sequence of Pantoea agglomerans strain AS1 isolated from a cycad, Zamia floridana in Central Florida, USA.</title>
        <authorList>
            <person name="Lata P."/>
            <person name="Govindarajan S."/>
            <person name="Qi F."/>
            <person name="Li J.-L."/>
            <person name="Maurya S.K."/>
            <person name="Sahoo M.K."/>
        </authorList>
    </citation>
    <scope>NUCLEOTIDE SEQUENCE [LARGE SCALE GENOMIC DNA]</scope>
    <source>
        <strain evidence="1 2">AS1</strain>
    </source>
</reference>
<dbReference type="EMBL" id="MWUE01000028">
    <property type="protein sequence ID" value="OQP31176.1"/>
    <property type="molecule type" value="Genomic_DNA"/>
</dbReference>
<comment type="caution">
    <text evidence="1">The sequence shown here is derived from an EMBL/GenBank/DDBJ whole genome shotgun (WGS) entry which is preliminary data.</text>
</comment>
<dbReference type="InterPro" id="IPR025148">
    <property type="entry name" value="AtzG-like"/>
</dbReference>
<dbReference type="NCBIfam" id="NF033624">
    <property type="entry name" value="HpxX"/>
    <property type="match status" value="1"/>
</dbReference>
<dbReference type="RefSeq" id="WP_081141228.1">
    <property type="nucleotide sequence ID" value="NZ_MWUE01000028.1"/>
</dbReference>
<dbReference type="AlphaFoldDB" id="A0A1V9DBK6"/>
<proteinExistence type="predicted"/>
<accession>A0A1V9DBK6</accession>
<sequence>MEQTTDWARYLAQMEQLLALELDEARRAELVIQLARIATLAAPLMAFPLDDRLEVAGVFHP</sequence>
<dbReference type="Proteomes" id="UP000192769">
    <property type="component" value="Unassembled WGS sequence"/>
</dbReference>
<evidence type="ECO:0000313" key="1">
    <source>
        <dbReference type="EMBL" id="OQP31176.1"/>
    </source>
</evidence>